<dbReference type="SMART" id="SM00855">
    <property type="entry name" value="PGAM"/>
    <property type="match status" value="1"/>
</dbReference>
<dbReference type="Proteomes" id="UP001527925">
    <property type="component" value="Unassembled WGS sequence"/>
</dbReference>
<dbReference type="InterPro" id="IPR013078">
    <property type="entry name" value="His_Pase_superF_clade-1"/>
</dbReference>
<feature type="compositionally biased region" description="Polar residues" evidence="3">
    <location>
        <begin position="397"/>
        <end position="408"/>
    </location>
</feature>
<evidence type="ECO:0000256" key="3">
    <source>
        <dbReference type="SAM" id="MobiDB-lite"/>
    </source>
</evidence>
<gene>
    <name evidence="5" type="primary">PFK26</name>
    <name evidence="5" type="ORF">HK105_205580</name>
</gene>
<comment type="caution">
    <text evidence="5">The sequence shown here is derived from an EMBL/GenBank/DDBJ whole genome shotgun (WGS) entry which is preliminary data.</text>
</comment>
<dbReference type="InterPro" id="IPR027417">
    <property type="entry name" value="P-loop_NTPase"/>
</dbReference>
<dbReference type="PANTHER" id="PTHR10606:SF32">
    <property type="entry name" value="6-PHOSPHOFRUCTO-2-KINASE 1"/>
    <property type="match status" value="1"/>
</dbReference>
<evidence type="ECO:0000259" key="4">
    <source>
        <dbReference type="Pfam" id="PF01591"/>
    </source>
</evidence>
<evidence type="ECO:0000256" key="2">
    <source>
        <dbReference type="ARBA" id="ARBA00022840"/>
    </source>
</evidence>
<dbReference type="InterPro" id="IPR013079">
    <property type="entry name" value="6Phosfructo_kin"/>
</dbReference>
<dbReference type="EMBL" id="JADGIZ020000029">
    <property type="protein sequence ID" value="KAL2914838.1"/>
    <property type="molecule type" value="Genomic_DNA"/>
</dbReference>
<feature type="region of interest" description="Disordered" evidence="3">
    <location>
        <begin position="69"/>
        <end position="104"/>
    </location>
</feature>
<dbReference type="GO" id="GO:0003873">
    <property type="term" value="F:6-phosphofructo-2-kinase activity"/>
    <property type="evidence" value="ECO:0007669"/>
    <property type="project" value="UniProtKB-EC"/>
</dbReference>
<evidence type="ECO:0000313" key="5">
    <source>
        <dbReference type="EMBL" id="KAL2914838.1"/>
    </source>
</evidence>
<name>A0ABR4N5K8_9FUNG</name>
<dbReference type="EC" id="2.7.1.105" evidence="5"/>
<dbReference type="Gene3D" id="3.40.50.1240">
    <property type="entry name" value="Phosphoglycerate mutase-like"/>
    <property type="match status" value="1"/>
</dbReference>
<accession>A0ABR4N5K8</accession>
<keyword evidence="1" id="KW-0547">Nucleotide-binding</keyword>
<dbReference type="PROSITE" id="PS00175">
    <property type="entry name" value="PG_MUTASE"/>
    <property type="match status" value="1"/>
</dbReference>
<dbReference type="PIRSF" id="PIRSF000709">
    <property type="entry name" value="6PFK_2-Ptase"/>
    <property type="match status" value="1"/>
</dbReference>
<sequence>MDRFRELCAPASIRMDRAAGSVSSISSLGSATSARPRKDICKKLCRYLSWCGFKTKVFNVGNRRRVMTTQDHAADESQPGICPNDPLAPLPSAASSPDKESHPNINEFRNKKLDAISETASSPVGAAHPNIGILPLRTAPQAGLASPVVHPAQGTTLHDANFFDAANADAKAIRERLALDTLEELVTWLKRGGKVAIHDATNSTVERRRSLLERIEREPGIQAFFIESICPDPDVLEKNIQMKLNGPDYKFMDPDDAIRDFKARIANYEKVYQTISEEEENRGVSYIKIINVGKKIIAHAIHGYLPSQCVFYLMQMHIKQRTIWLTRHGESEFNVANRIGGDPPLTPLGARYTAALAAFMKRLKPSRAQAAQEALEAAMASAHLHDSNDAIDGAKSAGTNSPTPSSATGPVFGPQPEPQDGVVELPAGSKAMVDVASPLTIYTSTLRRTMEITDYFDSDEYDVNNVRFLNEIYAGAFEGMTFEEVQRDHADEYASRQRNKLLYRYPGPGGESYIDVIERLRPVIIELERMQSDVLVVTHRVVMRTLIAYFLGIPLTEMPTLNVPLHTLYCLRPQPYGADLSRYTYNPDMDEFEYTGEGL</sequence>
<protein>
    <submittedName>
        <fullName evidence="5">6-phosphofructo-2-kinase</fullName>
        <ecNumber evidence="5">2.7.1.105</ecNumber>
    </submittedName>
</protein>
<feature type="region of interest" description="Disordered" evidence="3">
    <location>
        <begin position="389"/>
        <end position="416"/>
    </location>
</feature>
<evidence type="ECO:0000256" key="1">
    <source>
        <dbReference type="ARBA" id="ARBA00022741"/>
    </source>
</evidence>
<keyword evidence="2" id="KW-0067">ATP-binding</keyword>
<dbReference type="SUPFAM" id="SSF52540">
    <property type="entry name" value="P-loop containing nucleoside triphosphate hydrolases"/>
    <property type="match status" value="1"/>
</dbReference>
<dbReference type="Gene3D" id="3.40.50.300">
    <property type="entry name" value="P-loop containing nucleotide triphosphate hydrolases"/>
    <property type="match status" value="2"/>
</dbReference>
<dbReference type="InterPro" id="IPR029033">
    <property type="entry name" value="His_PPase_superfam"/>
</dbReference>
<proteinExistence type="predicted"/>
<dbReference type="CDD" id="cd07067">
    <property type="entry name" value="HP_PGM_like"/>
    <property type="match status" value="1"/>
</dbReference>
<feature type="domain" description="6-phosphofructo-2-kinase" evidence="4">
    <location>
        <begin position="34"/>
        <end position="73"/>
    </location>
</feature>
<reference evidence="5 6" key="1">
    <citation type="submission" date="2023-09" db="EMBL/GenBank/DDBJ databases">
        <title>Pangenome analysis of Batrachochytrium dendrobatidis and related Chytrids.</title>
        <authorList>
            <person name="Yacoub M.N."/>
            <person name="Stajich J.E."/>
            <person name="James T.Y."/>
        </authorList>
    </citation>
    <scope>NUCLEOTIDE SEQUENCE [LARGE SCALE GENOMIC DNA]</scope>
    <source>
        <strain evidence="5 6">JEL0888</strain>
    </source>
</reference>
<keyword evidence="5" id="KW-0808">Transferase</keyword>
<keyword evidence="6" id="KW-1185">Reference proteome</keyword>
<dbReference type="InterPro" id="IPR003094">
    <property type="entry name" value="6Pfruct_kin"/>
</dbReference>
<evidence type="ECO:0000313" key="6">
    <source>
        <dbReference type="Proteomes" id="UP001527925"/>
    </source>
</evidence>
<dbReference type="PRINTS" id="PR00991">
    <property type="entry name" value="6PFRUCTKNASE"/>
</dbReference>
<feature type="domain" description="6-phosphofructo-2-kinase" evidence="4">
    <location>
        <begin position="157"/>
        <end position="319"/>
    </location>
</feature>
<dbReference type="Pfam" id="PF00300">
    <property type="entry name" value="His_Phos_1"/>
    <property type="match status" value="2"/>
</dbReference>
<dbReference type="InterPro" id="IPR001345">
    <property type="entry name" value="PG/BPGM_mutase_AS"/>
</dbReference>
<dbReference type="PANTHER" id="PTHR10606">
    <property type="entry name" value="6-PHOSPHOFRUCTO-2-KINASE/FRUCTOSE-2,6-BISPHOSPHATASE"/>
    <property type="match status" value="1"/>
</dbReference>
<dbReference type="Pfam" id="PF01591">
    <property type="entry name" value="6PF2K"/>
    <property type="match status" value="2"/>
</dbReference>
<organism evidence="5 6">
    <name type="scientific">Polyrhizophydium stewartii</name>
    <dbReference type="NCBI Taxonomy" id="2732419"/>
    <lineage>
        <taxon>Eukaryota</taxon>
        <taxon>Fungi</taxon>
        <taxon>Fungi incertae sedis</taxon>
        <taxon>Chytridiomycota</taxon>
        <taxon>Chytridiomycota incertae sedis</taxon>
        <taxon>Chytridiomycetes</taxon>
        <taxon>Rhizophydiales</taxon>
        <taxon>Rhizophydiales incertae sedis</taxon>
        <taxon>Polyrhizophydium</taxon>
    </lineage>
</organism>
<dbReference type="SUPFAM" id="SSF53254">
    <property type="entry name" value="Phosphoglycerate mutase-like"/>
    <property type="match status" value="1"/>
</dbReference>